<keyword evidence="5" id="KW-0031">Aminopeptidase</keyword>
<dbReference type="Pfam" id="PF01321">
    <property type="entry name" value="Creatinase_N"/>
    <property type="match status" value="1"/>
</dbReference>
<evidence type="ECO:0000256" key="1">
    <source>
        <dbReference type="ARBA" id="ARBA00022723"/>
    </source>
</evidence>
<keyword evidence="5" id="KW-0645">Protease</keyword>
<dbReference type="Gene3D" id="3.40.350.10">
    <property type="entry name" value="Creatinase/prolidase N-terminal domain"/>
    <property type="match status" value="1"/>
</dbReference>
<comment type="caution">
    <text evidence="5">The sequence shown here is derived from an EMBL/GenBank/DDBJ whole genome shotgun (WGS) entry which is preliminary data.</text>
</comment>
<dbReference type="InterPro" id="IPR029149">
    <property type="entry name" value="Creatin/AminoP/Spt16_N"/>
</dbReference>
<evidence type="ECO:0000313" key="5">
    <source>
        <dbReference type="EMBL" id="HEF87771.1"/>
    </source>
</evidence>
<keyword evidence="1" id="KW-0479">Metal-binding</keyword>
<dbReference type="SUPFAM" id="SSF53092">
    <property type="entry name" value="Creatinase/prolidase N-terminal domain"/>
    <property type="match status" value="1"/>
</dbReference>
<name>A0A7C2BL57_9CREN</name>
<protein>
    <submittedName>
        <fullName evidence="5">Aminopeptidase P family protein</fullName>
    </submittedName>
</protein>
<dbReference type="Gene3D" id="3.90.230.10">
    <property type="entry name" value="Creatinase/methionine aminopeptidase superfamily"/>
    <property type="match status" value="1"/>
</dbReference>
<evidence type="ECO:0000259" key="3">
    <source>
        <dbReference type="Pfam" id="PF00557"/>
    </source>
</evidence>
<dbReference type="PRINTS" id="PR00599">
    <property type="entry name" value="MAPEPTIDASE"/>
</dbReference>
<evidence type="ECO:0000259" key="4">
    <source>
        <dbReference type="Pfam" id="PF01321"/>
    </source>
</evidence>
<dbReference type="InterPro" id="IPR000994">
    <property type="entry name" value="Pept_M24"/>
</dbReference>
<dbReference type="EMBL" id="DSJT01000033">
    <property type="protein sequence ID" value="HEF87771.1"/>
    <property type="molecule type" value="Genomic_DNA"/>
</dbReference>
<dbReference type="InterPro" id="IPR050659">
    <property type="entry name" value="Peptidase_M24B"/>
</dbReference>
<dbReference type="Pfam" id="PF00557">
    <property type="entry name" value="Peptidase_M24"/>
    <property type="match status" value="1"/>
</dbReference>
<gene>
    <name evidence="5" type="ORF">ENP55_05750</name>
</gene>
<feature type="domain" description="Creatinase N-terminal" evidence="4">
    <location>
        <begin position="6"/>
        <end position="141"/>
    </location>
</feature>
<proteinExistence type="predicted"/>
<sequence>MDSTSKILSIIQELKVDALILTAPDNTEYFTGVPTIADSTQILYADKDGRVKLYVPVLEFYRFRDSLKDKAEVYAVSKSIKPEDAVVVDKDWKEIISELLREREKVGVDKSFPSTLSHLLGELPGEKIVDASSRIWKERMVKTKEEVDAVKKAVEITSKGVYTLASMVTEGVTEAELAGYFEERVRKEGVSQYAFDPIISFKPNNSYPHNVPTSKRLGRNDIILVDVGVKYGGRCSDITRILKYGRLSEEEKKTLELVEQALYTGVESIQPGVKAGEAASKVVEFFEKNGVGKRFIHGLGHGIGVVVHEPPYLRLGSETVLEPGMVFTVEPGLYYPGKFGVRLEEDVLLTKKGPRILSEKTRLIIELSR</sequence>
<dbReference type="GO" id="GO:0004177">
    <property type="term" value="F:aminopeptidase activity"/>
    <property type="evidence" value="ECO:0007669"/>
    <property type="project" value="UniProtKB-KW"/>
</dbReference>
<dbReference type="SUPFAM" id="SSF55920">
    <property type="entry name" value="Creatinase/aminopeptidase"/>
    <property type="match status" value="1"/>
</dbReference>
<organism evidence="5">
    <name type="scientific">Thermosphaera aggregans</name>
    <dbReference type="NCBI Taxonomy" id="54254"/>
    <lineage>
        <taxon>Archaea</taxon>
        <taxon>Thermoproteota</taxon>
        <taxon>Thermoprotei</taxon>
        <taxon>Desulfurococcales</taxon>
        <taxon>Desulfurococcaceae</taxon>
        <taxon>Thermosphaera</taxon>
    </lineage>
</organism>
<dbReference type="GO" id="GO:0046872">
    <property type="term" value="F:metal ion binding"/>
    <property type="evidence" value="ECO:0007669"/>
    <property type="project" value="UniProtKB-KW"/>
</dbReference>
<dbReference type="PROSITE" id="PS00491">
    <property type="entry name" value="PROLINE_PEPTIDASE"/>
    <property type="match status" value="1"/>
</dbReference>
<dbReference type="PANTHER" id="PTHR46112:SF2">
    <property type="entry name" value="XAA-PRO AMINOPEPTIDASE P-RELATED"/>
    <property type="match status" value="1"/>
</dbReference>
<accession>A0A7C2BL57</accession>
<reference evidence="5" key="1">
    <citation type="journal article" date="2020" name="mSystems">
        <title>Genome- and Community-Level Interaction Insights into Carbon Utilization and Element Cycling Functions of Hydrothermarchaeota in Hydrothermal Sediment.</title>
        <authorList>
            <person name="Zhou Z."/>
            <person name="Liu Y."/>
            <person name="Xu W."/>
            <person name="Pan J."/>
            <person name="Luo Z.H."/>
            <person name="Li M."/>
        </authorList>
    </citation>
    <scope>NUCLEOTIDE SEQUENCE [LARGE SCALE GENOMIC DNA]</scope>
    <source>
        <strain evidence="5">SpSt-23</strain>
    </source>
</reference>
<dbReference type="InterPro" id="IPR001131">
    <property type="entry name" value="Peptidase_M24B_aminopep-P_CS"/>
</dbReference>
<feature type="domain" description="Peptidase M24" evidence="3">
    <location>
        <begin position="149"/>
        <end position="351"/>
    </location>
</feature>
<dbReference type="InterPro" id="IPR000587">
    <property type="entry name" value="Creatinase_N"/>
</dbReference>
<keyword evidence="2" id="KW-0378">Hydrolase</keyword>
<evidence type="ECO:0000256" key="2">
    <source>
        <dbReference type="ARBA" id="ARBA00022801"/>
    </source>
</evidence>
<dbReference type="InterPro" id="IPR001714">
    <property type="entry name" value="Pept_M24_MAP"/>
</dbReference>
<dbReference type="InterPro" id="IPR036005">
    <property type="entry name" value="Creatinase/aminopeptidase-like"/>
</dbReference>
<dbReference type="AlphaFoldDB" id="A0A7C2BL57"/>
<dbReference type="PANTHER" id="PTHR46112">
    <property type="entry name" value="AMINOPEPTIDASE"/>
    <property type="match status" value="1"/>
</dbReference>